<feature type="transmembrane region" description="Helical" evidence="2">
    <location>
        <begin position="1374"/>
        <end position="1394"/>
    </location>
</feature>
<feature type="transmembrane region" description="Helical" evidence="2">
    <location>
        <begin position="1138"/>
        <end position="1156"/>
    </location>
</feature>
<keyword evidence="2" id="KW-1133">Transmembrane helix</keyword>
<feature type="transmembrane region" description="Helical" evidence="2">
    <location>
        <begin position="1273"/>
        <end position="1295"/>
    </location>
</feature>
<feature type="compositionally biased region" description="Pro residues" evidence="1">
    <location>
        <begin position="567"/>
        <end position="577"/>
    </location>
</feature>
<feature type="compositionally biased region" description="Low complexity" evidence="1">
    <location>
        <begin position="623"/>
        <end position="634"/>
    </location>
</feature>
<accession>A0ABN9VZM6</accession>
<name>A0ABN9VZM6_9DINO</name>
<evidence type="ECO:0000313" key="3">
    <source>
        <dbReference type="EMBL" id="CAK0879153.1"/>
    </source>
</evidence>
<sequence length="2168" mass="236193">FFGGLFSSMGPVGKESFDQCSFGGHCDSYLGDLAGNHQSTGATEYEYSFTLEPIGSLVNHFLPVGSDEKDFFTRCMSSELPRAHGDPLYGGGGKGGSRTRKRLRTENTMKSQLSALATAVAELQTKLTGQATAPTVQPRAKAKAEPRRRREPTELLILTRLRSLLGQIENGGKINGKPITQAQVVNKLREVLATFSINVPAWDSLETPGGASPSSPAKQRLVNEPWGTTKIIAASTAKTSMETETAPLVVLALSAAEYEANDRVRKAMGNRTDITTFVLDPQGPEVVLVEGPKGPVKMKVQIYFAGDQAPRRTNLHAKMTDDSPIAPEKLTLATFRITVVEEFAAEAIYQQAKNEPHTILAAVLGDSAAEKVLRTRGAISYESEAACVVTVPTCHADAIKQVTPPVGCFVMPQSSKEVPKWFSRRDDEEGEAHCTRVSQLVHGRRGALLYRPHHKAQLGVVSSIATAPGAAELTKWFVKHAPPNWLAPTEMMEWATGRGFLRVAQASRAGPRAWAFFADAPDGVPATTFSFSSGMVVTRALARTGTKPTKAKDDEGGPARNRWGAPKPTPQAEPPEQFPEEEGPPAAPSGGAAAAADTGSTWGARNLRQRLPKASLMRSAAEAKTAVPPTARAPPAKDFEPEGRLQGALRLPAQSLALKKKFNAAAQDAEAIGLTGQGNVAEAHHYEWLDPKEGVTDLAEFKSTLKLWRGNAFPYPAVGLQGKGLDEDAMSLLGLSLSAAGPAGAGSAGAGRAQSAKAKTADPVCSKGAASVLGLQGEFKGMMEGLDLDYAARDCYKCTRGWPAPWLFQGRTAAQRLSAATKHWRECQGMPPPKITKMAHSAIGKFMANAPHIRENKRKRQLAGIHQWIAKLPVKVRAGVCDLNPASVTDMPRAYGVKTGHRCLRCGIVREASHLAWAPCSKRPASLTRLQYLTSTVGRTRAKRILDLETRRRKKWRATPECKSAAAQQQRQDKWEQYAARADVAQSRRLLNKAMHKKKRTRAADKNARNARRRALKQQKRVPAASLLIAMLAVHVGPPGPLTFLSGLAGNMPKQVRMLDVHLDGHMPFFELDRGASLAGYRAGNMAKQVRMLDVHLEGLMPFFVLDRGASLARYLAGNALAGMSFLQPRALDGPIDFVTVFLLLGRVVVFAEALAEMCFQQVRTLEVPIDFVTVLLLLSRVVVFAAALAEICSQQVRVLDAPIDLFRIFLLGWVASLSEALAGLVPQRIRMLDVPVFLFKIFILLGQVVFLSEALAGLSFQQVRALEVPIDFVAVFPLLIRAVAFAAALAEICFKQVCMLDVPIDLFKIFLLGRVVFLSEALAGLLFQQVRALEVPIDFVAVLLLLSRVVVFAAALAEIDFQQVCMLDVPIDLFKILLGRVLFLAAALAGMYFQQVCALEVPIDVFTMFLLLSRVVFLVEALTRICFQQVRVLDVLIDVFAVFLSLRRAVFSTEVLAGTMFWQVLDVFMVLSEVLARRGETSGATESKSFANAPGPCSRFLQVATLNVTALRKDRSGTILGHQALKHVDVLLLQEVRLASSTPGWVISTALRYGWRAACSTPPNRNAKGVLMQGGAAIFWKPSLGQAAVRRGSHRYVAIRVACGTFVSAHGPASCASVPWMEEQRVYDGVDMCEAQSTTVMNTAPTRALAKGAALMQLSSQFVEGIPYHALVTYQVGVLHAPRTSKPLKLKYGSVYLSCPAPTLFLSDGIDGTREQSLLCRLESPKGGLLDQFVRECLRGYIDVDGSGVPSYGRAHDLVSKSIIREQGRLQKQVLSDWKQLLKTFTPEAWKAASGALKPSGECPSFTANDMAKEWKQIWCPPSTFDGKQCAEQWKWYASQMREPLPTSTCPADWVPTYADFVKAVKKGKGGAGYDGWHSSELKLMASQLEFFVRELYDLWCDTCFFLAEAGLASEEGIKFGRQDALRELQRLLFCWRVVGAPRKVGLAALHKSGTPQLVTAVAHAAWTGPRICQVAGGLADEEIWPTRSLAQGDSCAPRVLCEVLSPWTTHGTKFLFMDDRSLVCSSEAQLDSDIQSTNEFDTGTGAIENESKRQHWVRGRGEAIEHVGILDVPDDPDVDITPGAGLSKLHKRLEAIRGLPGSAATRSRAVGADAKPLRLWCCPVFSLAPPQATGEVMRAVLRTKRTWWCKGRFWALNFNLHPVFTA</sequence>
<feature type="non-terminal residue" evidence="3">
    <location>
        <position position="2168"/>
    </location>
</feature>
<feature type="region of interest" description="Disordered" evidence="1">
    <location>
        <begin position="616"/>
        <end position="640"/>
    </location>
</feature>
<feature type="transmembrane region" description="Helical" evidence="2">
    <location>
        <begin position="1238"/>
        <end position="1261"/>
    </location>
</feature>
<keyword evidence="2" id="KW-0812">Transmembrane</keyword>
<keyword evidence="2" id="KW-0472">Membrane</keyword>
<dbReference type="EMBL" id="CAUYUJ010017926">
    <property type="protein sequence ID" value="CAK0879153.1"/>
    <property type="molecule type" value="Genomic_DNA"/>
</dbReference>
<keyword evidence="4" id="KW-1185">Reference proteome</keyword>
<evidence type="ECO:0008006" key="5">
    <source>
        <dbReference type="Google" id="ProtNLM"/>
    </source>
</evidence>
<feature type="transmembrane region" description="Helical" evidence="2">
    <location>
        <begin position="1209"/>
        <end position="1226"/>
    </location>
</feature>
<feature type="region of interest" description="Disordered" evidence="1">
    <location>
        <begin position="542"/>
        <end position="600"/>
    </location>
</feature>
<evidence type="ECO:0000313" key="4">
    <source>
        <dbReference type="Proteomes" id="UP001189429"/>
    </source>
</evidence>
<feature type="non-terminal residue" evidence="3">
    <location>
        <position position="1"/>
    </location>
</feature>
<protein>
    <recommendedName>
        <fullName evidence="5">PARP</fullName>
    </recommendedName>
</protein>
<dbReference type="Proteomes" id="UP001189429">
    <property type="component" value="Unassembled WGS sequence"/>
</dbReference>
<comment type="caution">
    <text evidence="3">The sequence shown here is derived from an EMBL/GenBank/DDBJ whole genome shotgun (WGS) entry which is preliminary data.</text>
</comment>
<reference evidence="3" key="1">
    <citation type="submission" date="2023-10" db="EMBL/GenBank/DDBJ databases">
        <authorList>
            <person name="Chen Y."/>
            <person name="Shah S."/>
            <person name="Dougan E. K."/>
            <person name="Thang M."/>
            <person name="Chan C."/>
        </authorList>
    </citation>
    <scope>NUCLEOTIDE SEQUENCE [LARGE SCALE GENOMIC DNA]</scope>
</reference>
<feature type="transmembrane region" description="Helical" evidence="2">
    <location>
        <begin position="1307"/>
        <end position="1328"/>
    </location>
</feature>
<dbReference type="InterPro" id="IPR036691">
    <property type="entry name" value="Endo/exonu/phosph_ase_sf"/>
</dbReference>
<organism evidence="3 4">
    <name type="scientific">Prorocentrum cordatum</name>
    <dbReference type="NCBI Taxonomy" id="2364126"/>
    <lineage>
        <taxon>Eukaryota</taxon>
        <taxon>Sar</taxon>
        <taxon>Alveolata</taxon>
        <taxon>Dinophyceae</taxon>
        <taxon>Prorocentrales</taxon>
        <taxon>Prorocentraceae</taxon>
        <taxon>Prorocentrum</taxon>
    </lineage>
</organism>
<feature type="region of interest" description="Disordered" evidence="1">
    <location>
        <begin position="130"/>
        <end position="149"/>
    </location>
</feature>
<evidence type="ECO:0000256" key="1">
    <source>
        <dbReference type="SAM" id="MobiDB-lite"/>
    </source>
</evidence>
<dbReference type="SUPFAM" id="SSF56219">
    <property type="entry name" value="DNase I-like"/>
    <property type="match status" value="1"/>
</dbReference>
<evidence type="ECO:0000256" key="2">
    <source>
        <dbReference type="SAM" id="Phobius"/>
    </source>
</evidence>
<feature type="transmembrane region" description="Helical" evidence="2">
    <location>
        <begin position="1340"/>
        <end position="1362"/>
    </location>
</feature>
<feature type="transmembrane region" description="Helical" evidence="2">
    <location>
        <begin position="1168"/>
        <end position="1189"/>
    </location>
</feature>
<gene>
    <name evidence="3" type="ORF">PCOR1329_LOCUS62671</name>
</gene>
<proteinExistence type="predicted"/>